<name>A0A812UN32_9DINO</name>
<reference evidence="1" key="1">
    <citation type="submission" date="2021-02" db="EMBL/GenBank/DDBJ databases">
        <authorList>
            <person name="Dougan E. K."/>
            <person name="Rhodes N."/>
            <person name="Thang M."/>
            <person name="Chan C."/>
        </authorList>
    </citation>
    <scope>NUCLEOTIDE SEQUENCE</scope>
</reference>
<protein>
    <submittedName>
        <fullName evidence="1">Uncharacterized protein</fullName>
    </submittedName>
</protein>
<evidence type="ECO:0000313" key="1">
    <source>
        <dbReference type="EMBL" id="CAE7588343.1"/>
    </source>
</evidence>
<keyword evidence="2" id="KW-1185">Reference proteome</keyword>
<dbReference type="AlphaFoldDB" id="A0A812UN32"/>
<proteinExistence type="predicted"/>
<sequence length="83" mass="9173">MPIVLSRPVTGKSTASINISTAKTLQDVAVVLIDLHGRLVRKNKLKPRAVAEQLESQLSVFRKACRQLQRSMSQYPILACEIG</sequence>
<evidence type="ECO:0000313" key="2">
    <source>
        <dbReference type="Proteomes" id="UP000601435"/>
    </source>
</evidence>
<dbReference type="Proteomes" id="UP000601435">
    <property type="component" value="Unassembled WGS sequence"/>
</dbReference>
<accession>A0A812UN32</accession>
<gene>
    <name evidence="1" type="ORF">SNEC2469_LOCUS17003</name>
</gene>
<comment type="caution">
    <text evidence="1">The sequence shown here is derived from an EMBL/GenBank/DDBJ whole genome shotgun (WGS) entry which is preliminary data.</text>
</comment>
<organism evidence="1 2">
    <name type="scientific">Symbiodinium necroappetens</name>
    <dbReference type="NCBI Taxonomy" id="1628268"/>
    <lineage>
        <taxon>Eukaryota</taxon>
        <taxon>Sar</taxon>
        <taxon>Alveolata</taxon>
        <taxon>Dinophyceae</taxon>
        <taxon>Suessiales</taxon>
        <taxon>Symbiodiniaceae</taxon>
        <taxon>Symbiodinium</taxon>
    </lineage>
</organism>
<dbReference type="OrthoDB" id="415552at2759"/>
<dbReference type="EMBL" id="CAJNJA010027889">
    <property type="protein sequence ID" value="CAE7588343.1"/>
    <property type="molecule type" value="Genomic_DNA"/>
</dbReference>